<organism evidence="1 2">
    <name type="scientific">Opisthorchis viverrini</name>
    <name type="common">Southeast Asian liver fluke</name>
    <dbReference type="NCBI Taxonomy" id="6198"/>
    <lineage>
        <taxon>Eukaryota</taxon>
        <taxon>Metazoa</taxon>
        <taxon>Spiralia</taxon>
        <taxon>Lophotrochozoa</taxon>
        <taxon>Platyhelminthes</taxon>
        <taxon>Trematoda</taxon>
        <taxon>Digenea</taxon>
        <taxon>Opisthorchiida</taxon>
        <taxon>Opisthorchiata</taxon>
        <taxon>Opisthorchiidae</taxon>
        <taxon>Opisthorchis</taxon>
    </lineage>
</organism>
<dbReference type="Proteomes" id="UP000054324">
    <property type="component" value="Unassembled WGS sequence"/>
</dbReference>
<dbReference type="KEGG" id="ovi:T265_06329"/>
<protein>
    <submittedName>
        <fullName evidence="1">Uncharacterized protein</fullName>
    </submittedName>
</protein>
<gene>
    <name evidence="1" type="ORF">T265_06329</name>
</gene>
<dbReference type="AlphaFoldDB" id="A0A074ZGS0"/>
<dbReference type="RefSeq" id="XP_009169826.1">
    <property type="nucleotide sequence ID" value="XM_009171562.1"/>
</dbReference>
<dbReference type="EMBL" id="KL596748">
    <property type="protein sequence ID" value="KER26408.1"/>
    <property type="molecule type" value="Genomic_DNA"/>
</dbReference>
<name>A0A074ZGS0_OPIVI</name>
<dbReference type="GeneID" id="20320511"/>
<sequence>MPLGRRLSIMRHNRHEETGPYNGVAVCVPRRPIELYWGVSARYSQSLSYQAGTLAFAHRRWSATQATTLPNPLGCLSKDTVAPDNLSSMREDDSGKKCYELETRLDESYESTWGQPKLYLTLNMQKLALLTL</sequence>
<dbReference type="CTD" id="20320511"/>
<evidence type="ECO:0000313" key="1">
    <source>
        <dbReference type="EMBL" id="KER26408.1"/>
    </source>
</evidence>
<reference evidence="1 2" key="1">
    <citation type="submission" date="2013-11" db="EMBL/GenBank/DDBJ databases">
        <title>Opisthorchis viverrini - life in the bile duct.</title>
        <authorList>
            <person name="Young N.D."/>
            <person name="Nagarajan N."/>
            <person name="Lin S.J."/>
            <person name="Korhonen P.K."/>
            <person name="Jex A.R."/>
            <person name="Hall R.S."/>
            <person name="Safavi-Hemami H."/>
            <person name="Kaewkong W."/>
            <person name="Bertrand D."/>
            <person name="Gao S."/>
            <person name="Seet Q."/>
            <person name="Wongkham S."/>
            <person name="Teh B.T."/>
            <person name="Wongkham C."/>
            <person name="Intapan P.M."/>
            <person name="Maleewong W."/>
            <person name="Yang X."/>
            <person name="Hu M."/>
            <person name="Wang Z."/>
            <person name="Hofmann A."/>
            <person name="Sternberg P.W."/>
            <person name="Tan P."/>
            <person name="Wang J."/>
            <person name="Gasser R.B."/>
        </authorList>
    </citation>
    <scope>NUCLEOTIDE SEQUENCE [LARGE SCALE GENOMIC DNA]</scope>
</reference>
<keyword evidence="2" id="KW-1185">Reference proteome</keyword>
<accession>A0A074ZGS0</accession>
<dbReference type="OrthoDB" id="10583717at2759"/>
<evidence type="ECO:0000313" key="2">
    <source>
        <dbReference type="Proteomes" id="UP000054324"/>
    </source>
</evidence>
<proteinExistence type="predicted"/>